<feature type="transmembrane region" description="Helical" evidence="1">
    <location>
        <begin position="188"/>
        <end position="207"/>
    </location>
</feature>
<feature type="transmembrane region" description="Helical" evidence="1">
    <location>
        <begin position="162"/>
        <end position="182"/>
    </location>
</feature>
<keyword evidence="1" id="KW-0812">Transmembrane</keyword>
<accession>A0A1Y1IDU0</accession>
<dbReference type="SUPFAM" id="SSF103481">
    <property type="entry name" value="Multidrug resistance efflux transporter EmrE"/>
    <property type="match status" value="1"/>
</dbReference>
<feature type="transmembrane region" description="Helical" evidence="1">
    <location>
        <begin position="295"/>
        <end position="315"/>
    </location>
</feature>
<dbReference type="GO" id="GO:0016020">
    <property type="term" value="C:membrane"/>
    <property type="evidence" value="ECO:0000318"/>
    <property type="project" value="GO_Central"/>
</dbReference>
<dbReference type="AlphaFoldDB" id="A0A1Y1IDU0"/>
<dbReference type="EMBL" id="DF237438">
    <property type="protein sequence ID" value="GAQ89124.1"/>
    <property type="molecule type" value="Genomic_DNA"/>
</dbReference>
<feature type="transmembrane region" description="Helical" evidence="1">
    <location>
        <begin position="261"/>
        <end position="283"/>
    </location>
</feature>
<reference evidence="2 3" key="1">
    <citation type="journal article" date="2014" name="Nat. Commun.">
        <title>Klebsormidium flaccidum genome reveals primary factors for plant terrestrial adaptation.</title>
        <authorList>
            <person name="Hori K."/>
            <person name="Maruyama F."/>
            <person name="Fujisawa T."/>
            <person name="Togashi T."/>
            <person name="Yamamoto N."/>
            <person name="Seo M."/>
            <person name="Sato S."/>
            <person name="Yamada T."/>
            <person name="Mori H."/>
            <person name="Tajima N."/>
            <person name="Moriyama T."/>
            <person name="Ikeuchi M."/>
            <person name="Watanabe M."/>
            <person name="Wada H."/>
            <person name="Kobayashi K."/>
            <person name="Saito M."/>
            <person name="Masuda T."/>
            <person name="Sasaki-Sekimoto Y."/>
            <person name="Mashiguchi K."/>
            <person name="Awai K."/>
            <person name="Shimojima M."/>
            <person name="Masuda S."/>
            <person name="Iwai M."/>
            <person name="Nobusawa T."/>
            <person name="Narise T."/>
            <person name="Kondo S."/>
            <person name="Saito H."/>
            <person name="Sato R."/>
            <person name="Murakawa M."/>
            <person name="Ihara Y."/>
            <person name="Oshima-Yamada Y."/>
            <person name="Ohtaka K."/>
            <person name="Satoh M."/>
            <person name="Sonobe K."/>
            <person name="Ishii M."/>
            <person name="Ohtani R."/>
            <person name="Kanamori-Sato M."/>
            <person name="Honoki R."/>
            <person name="Miyazaki D."/>
            <person name="Mochizuki H."/>
            <person name="Umetsu J."/>
            <person name="Higashi K."/>
            <person name="Shibata D."/>
            <person name="Kamiya Y."/>
            <person name="Sato N."/>
            <person name="Nakamura Y."/>
            <person name="Tabata S."/>
            <person name="Ida S."/>
            <person name="Kurokawa K."/>
            <person name="Ohta H."/>
        </authorList>
    </citation>
    <scope>NUCLEOTIDE SEQUENCE [LARGE SCALE GENOMIC DNA]</scope>
    <source>
        <strain evidence="2 3">NIES-2285</strain>
    </source>
</reference>
<dbReference type="PANTHER" id="PTHR22911:SF76">
    <property type="entry name" value="EAMA DOMAIN-CONTAINING PROTEIN"/>
    <property type="match status" value="1"/>
</dbReference>
<dbReference type="OMA" id="MCIGWGD"/>
<keyword evidence="1" id="KW-0472">Membrane</keyword>
<sequence length="403" mass="42404">MVPSLQASPAAADEDLKLSVSEQNLLRNADPQRADSERTPWWTGLVLCSAILAVSSAAAAFKYIEGAAPITRAGWRLQVTTLAVSPLAYAQWRTLAPELRRRAGQPATLGLLALSGACLAVHFGTWVYSIDHTSLPHSLLLVCSSPLVLAVAYCLTCRPISWGEIGGVALGTGGAALLALSAKSDRDVTVQGDVAAVLAAAAFCGYITCGKSLRDWLPLFCYSFPVSLVAALLLASAGMVLEGSGGLVDNRLTGPFSFVTHSAYLLPVLYLALGPGIVGHAGLNAVLRYMSPLSLSLAVCVEPLLGSLLGWGLQVSALPRIFTWAGGVLLIVATIVTQMASQQRLELAKRRPGGTELVLLPLSAPDDVLEGTEEKLLFEGEGLAAQRDRREREALLEEGAALK</sequence>
<feature type="transmembrane region" description="Helical" evidence="1">
    <location>
        <begin position="135"/>
        <end position="155"/>
    </location>
</feature>
<evidence type="ECO:0000256" key="1">
    <source>
        <dbReference type="SAM" id="Phobius"/>
    </source>
</evidence>
<organism evidence="2 3">
    <name type="scientific">Klebsormidium nitens</name>
    <name type="common">Green alga</name>
    <name type="synonym">Ulothrix nitens</name>
    <dbReference type="NCBI Taxonomy" id="105231"/>
    <lineage>
        <taxon>Eukaryota</taxon>
        <taxon>Viridiplantae</taxon>
        <taxon>Streptophyta</taxon>
        <taxon>Klebsormidiophyceae</taxon>
        <taxon>Klebsormidiales</taxon>
        <taxon>Klebsormidiaceae</taxon>
        <taxon>Klebsormidium</taxon>
    </lineage>
</organism>
<feature type="transmembrane region" description="Helical" evidence="1">
    <location>
        <begin position="321"/>
        <end position="341"/>
    </location>
</feature>
<dbReference type="OrthoDB" id="74158at2759"/>
<feature type="transmembrane region" description="Helical" evidence="1">
    <location>
        <begin position="41"/>
        <end position="64"/>
    </location>
</feature>
<evidence type="ECO:0000313" key="2">
    <source>
        <dbReference type="EMBL" id="GAQ89124.1"/>
    </source>
</evidence>
<keyword evidence="3" id="KW-1185">Reference proteome</keyword>
<keyword evidence="1" id="KW-1133">Transmembrane helix</keyword>
<feature type="transmembrane region" description="Helical" evidence="1">
    <location>
        <begin position="109"/>
        <end position="129"/>
    </location>
</feature>
<evidence type="ECO:0000313" key="3">
    <source>
        <dbReference type="Proteomes" id="UP000054558"/>
    </source>
</evidence>
<dbReference type="PANTHER" id="PTHR22911">
    <property type="entry name" value="ACYL-MALONYL CONDENSING ENZYME-RELATED"/>
    <property type="match status" value="1"/>
</dbReference>
<proteinExistence type="predicted"/>
<dbReference type="InterPro" id="IPR037185">
    <property type="entry name" value="EmrE-like"/>
</dbReference>
<name>A0A1Y1IDU0_KLENI</name>
<feature type="transmembrane region" description="Helical" evidence="1">
    <location>
        <begin position="219"/>
        <end position="241"/>
    </location>
</feature>
<gene>
    <name evidence="2" type="ORF">KFL_004890070</name>
</gene>
<protein>
    <submittedName>
        <fullName evidence="2">Uncharacterized protein</fullName>
    </submittedName>
</protein>
<dbReference type="Proteomes" id="UP000054558">
    <property type="component" value="Unassembled WGS sequence"/>
</dbReference>